<dbReference type="EMBL" id="JH794019">
    <property type="protein sequence ID" value="ELQ44346.1"/>
    <property type="molecule type" value="Genomic_DNA"/>
</dbReference>
<dbReference type="Proteomes" id="UP000011086">
    <property type="component" value="Unassembled WGS sequence"/>
</dbReference>
<name>A0AA97P943_PYRO3</name>
<evidence type="ECO:0000313" key="2">
    <source>
        <dbReference type="EMBL" id="ELQ44346.1"/>
    </source>
</evidence>
<gene>
    <name evidence="2" type="ORF">OOU_Y34scaffold00090g11</name>
</gene>
<evidence type="ECO:0000256" key="1">
    <source>
        <dbReference type="SAM" id="MobiDB-lite"/>
    </source>
</evidence>
<proteinExistence type="predicted"/>
<protein>
    <submittedName>
        <fullName evidence="2">Uncharacterized protein</fullName>
    </submittedName>
</protein>
<feature type="region of interest" description="Disordered" evidence="1">
    <location>
        <begin position="50"/>
        <end position="71"/>
    </location>
</feature>
<sequence>MVSWERALEETSDISAAETASRSTRAIHLPLQDLDGTAINDLLEVVDARPHQPAALSDGRPGTAPTPATRSHWSARFLVGGSPATNRQVQTLMSLCCRVAAQGLFGLKTW</sequence>
<dbReference type="AlphaFoldDB" id="A0AA97P943"/>
<accession>A0AA97P943</accession>
<organism evidence="2">
    <name type="scientific">Pyricularia oryzae (strain Y34)</name>
    <name type="common">Rice blast fungus</name>
    <name type="synonym">Magnaporthe oryzae</name>
    <dbReference type="NCBI Taxonomy" id="1143189"/>
    <lineage>
        <taxon>Eukaryota</taxon>
        <taxon>Fungi</taxon>
        <taxon>Dikarya</taxon>
        <taxon>Ascomycota</taxon>
        <taxon>Pezizomycotina</taxon>
        <taxon>Sordariomycetes</taxon>
        <taxon>Sordariomycetidae</taxon>
        <taxon>Magnaporthales</taxon>
        <taxon>Pyriculariaceae</taxon>
        <taxon>Pyricularia</taxon>
    </lineage>
</organism>
<reference evidence="2" key="1">
    <citation type="journal article" date="2012" name="PLoS Genet.">
        <title>Comparative analysis of the genomes of two field isolates of the rice blast fungus Magnaporthe oryzae.</title>
        <authorList>
            <person name="Xue M."/>
            <person name="Yang J."/>
            <person name="Li Z."/>
            <person name="Hu S."/>
            <person name="Yao N."/>
            <person name="Dean R.A."/>
            <person name="Zhao W."/>
            <person name="Shen M."/>
            <person name="Zhang H."/>
            <person name="Li C."/>
            <person name="Liu L."/>
            <person name="Cao L."/>
            <person name="Xu X."/>
            <person name="Xing Y."/>
            <person name="Hsiang T."/>
            <person name="Zhang Z."/>
            <person name="Xu J.R."/>
            <person name="Peng Y.L."/>
        </authorList>
    </citation>
    <scope>NUCLEOTIDE SEQUENCE</scope>
    <source>
        <strain evidence="2">Y34</strain>
    </source>
</reference>
<feature type="region of interest" description="Disordered" evidence="1">
    <location>
        <begin position="1"/>
        <end position="20"/>
    </location>
</feature>